<dbReference type="EMBL" id="SRQM01000902">
    <property type="protein sequence ID" value="KAG6104961.1"/>
    <property type="molecule type" value="Genomic_DNA"/>
</dbReference>
<protein>
    <submittedName>
        <fullName evidence="1">Uncharacterized protein</fullName>
    </submittedName>
</protein>
<dbReference type="Proteomes" id="UP000732380">
    <property type="component" value="Unassembled WGS sequence"/>
</dbReference>
<dbReference type="AlphaFoldDB" id="A0A9P7PUS8"/>
<name>A0A9P7PUS8_9HYPO</name>
<accession>A0A9P7PUS8</accession>
<gene>
    <name evidence="1" type="ORF">E4U13_008170</name>
</gene>
<reference evidence="1 2" key="1">
    <citation type="journal article" date="2020" name="bioRxiv">
        <title>Whole genome comparisons of ergot fungi reveals the divergence and evolution of species within the genus Claviceps are the result of varying mechanisms driving genome evolution and host range expansion.</title>
        <authorList>
            <person name="Wyka S.A."/>
            <person name="Mondo S.J."/>
            <person name="Liu M."/>
            <person name="Dettman J."/>
            <person name="Nalam V."/>
            <person name="Broders K.D."/>
        </authorList>
    </citation>
    <scope>NUCLEOTIDE SEQUENCE [LARGE SCALE GENOMIC DNA]</scope>
    <source>
        <strain evidence="1 2">LM576</strain>
    </source>
</reference>
<sequence>LSAMEIVWEAIELDVWEAIELVWEATDGLRKDELWRLKGDDGDGDTAQPRR</sequence>
<comment type="caution">
    <text evidence="1">The sequence shown here is derived from an EMBL/GenBank/DDBJ whole genome shotgun (WGS) entry which is preliminary data.</text>
</comment>
<feature type="non-terminal residue" evidence="1">
    <location>
        <position position="1"/>
    </location>
</feature>
<evidence type="ECO:0000313" key="1">
    <source>
        <dbReference type="EMBL" id="KAG6104961.1"/>
    </source>
</evidence>
<keyword evidence="2" id="KW-1185">Reference proteome</keyword>
<evidence type="ECO:0000313" key="2">
    <source>
        <dbReference type="Proteomes" id="UP000732380"/>
    </source>
</evidence>
<proteinExistence type="predicted"/>
<organism evidence="1 2">
    <name type="scientific">Claviceps humidiphila</name>
    <dbReference type="NCBI Taxonomy" id="1294629"/>
    <lineage>
        <taxon>Eukaryota</taxon>
        <taxon>Fungi</taxon>
        <taxon>Dikarya</taxon>
        <taxon>Ascomycota</taxon>
        <taxon>Pezizomycotina</taxon>
        <taxon>Sordariomycetes</taxon>
        <taxon>Hypocreomycetidae</taxon>
        <taxon>Hypocreales</taxon>
        <taxon>Clavicipitaceae</taxon>
        <taxon>Claviceps</taxon>
    </lineage>
</organism>